<evidence type="ECO:0000313" key="3">
    <source>
        <dbReference type="Proteomes" id="UP000003011"/>
    </source>
</evidence>
<dbReference type="InterPro" id="IPR045375">
    <property type="entry name" value="Put_radical_SAM-like_N"/>
</dbReference>
<dbReference type="InterPro" id="IPR001478">
    <property type="entry name" value="PDZ"/>
</dbReference>
<sequence>METEKYVRSRGHLITSVAPGSIAEELEIKPGDRLLSIDGHEISDVFDYRFYVNSAGMNMLVLKEDGEEWEFDIEHNYEDIGLDFDLGLMSECKSCTNKCVFCFIDQMPPGMRETLYFKDDDSRLSFLQGNYVTLTNMNINDIKRIIEFKLAPINISVHTTNPKLRVRMLHNKYAGSSLKYIDMLYKHNIPMNGQIVMCKGYNDGKELERTITDLIKYVPVMESLSVVPVGITKFRKGLARLEPIDRESACETIDIIEKYQKTVMDKHGIHFVHASDEFYLLAGRKIPEESRYDGYIQLENGVGMLRLLRQEVKAAIKQVKTGYKNGRYKSDKYKGHKCKGGMAINMPSDAGGSHTGRYDDMPQKKRVVSIATGMLPSDTISELAGKVEAAFGDIIVKLYTIKNDFFGNNITVTGLITGGDLIKQLKGKMLGERLLLSVNMFRSGEEVFLDDLSRADVEKELGVKVVIVGRSGYDFVSAILDDEYTEVNENSAYEPEKL</sequence>
<dbReference type="InterPro" id="IPR041489">
    <property type="entry name" value="PDZ_6"/>
</dbReference>
<reference evidence="2 3" key="1">
    <citation type="submission" date="2011-08" db="EMBL/GenBank/DDBJ databases">
        <title>The Genome Sequence of Johnsonella ignava ATCC 51276.</title>
        <authorList>
            <consortium name="The Broad Institute Genome Sequencing Platform"/>
            <person name="Earl A."/>
            <person name="Ward D."/>
            <person name="Feldgarden M."/>
            <person name="Gevers D."/>
            <person name="Izard J."/>
            <person name="Blanton J.M."/>
            <person name="Baranova O.V."/>
            <person name="Dewhirst F.E."/>
            <person name="Young S.K."/>
            <person name="Zeng Q."/>
            <person name="Gargeya S."/>
            <person name="Fitzgerald M."/>
            <person name="Haas B."/>
            <person name="Abouelleil A."/>
            <person name="Alvarado L."/>
            <person name="Arachchi H.M."/>
            <person name="Berlin A."/>
            <person name="Brown A."/>
            <person name="Chapman S.B."/>
            <person name="Chen Z."/>
            <person name="Dunbar C."/>
            <person name="Freedman E."/>
            <person name="Gearin G."/>
            <person name="Gellesch M."/>
            <person name="Goldberg J."/>
            <person name="Griggs A."/>
            <person name="Gujja S."/>
            <person name="Heiman D."/>
            <person name="Howarth C."/>
            <person name="Larson L."/>
            <person name="Lui A."/>
            <person name="MacDonald P.J.P."/>
            <person name="Montmayeur A."/>
            <person name="Murphy C."/>
            <person name="Neiman D."/>
            <person name="Pearson M."/>
            <person name="Priest M."/>
            <person name="Roberts A."/>
            <person name="Saif S."/>
            <person name="Shea T."/>
            <person name="Shenoy N."/>
            <person name="Sisk P."/>
            <person name="Stolte C."/>
            <person name="Sykes S."/>
            <person name="Wortman J."/>
            <person name="Nusbaum C."/>
            <person name="Birren B."/>
        </authorList>
    </citation>
    <scope>NUCLEOTIDE SEQUENCE [LARGE SCALE GENOMIC DNA]</scope>
    <source>
        <strain evidence="2 3">ATCC 51276</strain>
    </source>
</reference>
<dbReference type="InterPro" id="IPR013785">
    <property type="entry name" value="Aldolase_TIM"/>
</dbReference>
<dbReference type="InterPro" id="IPR007549">
    <property type="entry name" value="DUF512"/>
</dbReference>
<dbReference type="SUPFAM" id="SSF50156">
    <property type="entry name" value="PDZ domain-like"/>
    <property type="match status" value="1"/>
</dbReference>
<keyword evidence="3" id="KW-1185">Reference proteome</keyword>
<evidence type="ECO:0000313" key="2">
    <source>
        <dbReference type="EMBL" id="EHI56500.1"/>
    </source>
</evidence>
<comment type="caution">
    <text evidence="2">The sequence shown here is derived from an EMBL/GenBank/DDBJ whole genome shotgun (WGS) entry which is preliminary data.</text>
</comment>
<dbReference type="STRING" id="679200.HMPREF9333_00362"/>
<dbReference type="Pfam" id="PF19238">
    <property type="entry name" value="Radical_SAM_2"/>
    <property type="match status" value="1"/>
</dbReference>
<dbReference type="OrthoDB" id="9774724at2"/>
<name>G5GFM3_9FIRM</name>
<protein>
    <recommendedName>
        <fullName evidence="1">PDZ domain-containing protein</fullName>
    </recommendedName>
</protein>
<dbReference type="EMBL" id="ACZL01000007">
    <property type="protein sequence ID" value="EHI56500.1"/>
    <property type="molecule type" value="Genomic_DNA"/>
</dbReference>
<dbReference type="HOGENOM" id="CLU_037396_0_0_9"/>
<dbReference type="PROSITE" id="PS50106">
    <property type="entry name" value="PDZ"/>
    <property type="match status" value="1"/>
</dbReference>
<dbReference type="Gene3D" id="3.20.20.70">
    <property type="entry name" value="Aldolase class I"/>
    <property type="match status" value="1"/>
</dbReference>
<dbReference type="InterPro" id="IPR036034">
    <property type="entry name" value="PDZ_sf"/>
</dbReference>
<feature type="domain" description="PDZ" evidence="1">
    <location>
        <begin position="1"/>
        <end position="45"/>
    </location>
</feature>
<dbReference type="PATRIC" id="fig|679200.3.peg.388"/>
<accession>G5GFM3</accession>
<proteinExistence type="predicted"/>
<dbReference type="Pfam" id="PF17820">
    <property type="entry name" value="PDZ_6"/>
    <property type="match status" value="1"/>
</dbReference>
<dbReference type="eggNOG" id="COG1625">
    <property type="taxonomic scope" value="Bacteria"/>
</dbReference>
<gene>
    <name evidence="2" type="ORF">HMPREF9333_00362</name>
</gene>
<dbReference type="Pfam" id="PF04459">
    <property type="entry name" value="DUF512"/>
    <property type="match status" value="2"/>
</dbReference>
<dbReference type="Gene3D" id="2.30.42.10">
    <property type="match status" value="1"/>
</dbReference>
<dbReference type="RefSeq" id="WP_005539393.1">
    <property type="nucleotide sequence ID" value="NZ_JH378829.1"/>
</dbReference>
<evidence type="ECO:0000259" key="1">
    <source>
        <dbReference type="PROSITE" id="PS50106"/>
    </source>
</evidence>
<dbReference type="SUPFAM" id="SSF102114">
    <property type="entry name" value="Radical SAM enzymes"/>
    <property type="match status" value="1"/>
</dbReference>
<organism evidence="2 3">
    <name type="scientific">Johnsonella ignava ATCC 51276</name>
    <dbReference type="NCBI Taxonomy" id="679200"/>
    <lineage>
        <taxon>Bacteria</taxon>
        <taxon>Bacillati</taxon>
        <taxon>Bacillota</taxon>
        <taxon>Clostridia</taxon>
        <taxon>Lachnospirales</taxon>
        <taxon>Lachnospiraceae</taxon>
        <taxon>Johnsonella</taxon>
    </lineage>
</organism>
<dbReference type="InterPro" id="IPR058240">
    <property type="entry name" value="rSAM_sf"/>
</dbReference>
<dbReference type="AlphaFoldDB" id="G5GFM3"/>
<dbReference type="Proteomes" id="UP000003011">
    <property type="component" value="Unassembled WGS sequence"/>
</dbReference>